<keyword evidence="18" id="KW-1185">Reference proteome</keyword>
<comment type="catalytic activity">
    <reaction evidence="15">
        <text>phosphoenolpyruvate + UDP-N-acetyl-alpha-D-glucosamine = UDP-N-acetyl-3-O-(1-carboxyvinyl)-alpha-D-glucosamine + phosphate</text>
        <dbReference type="Rhea" id="RHEA:18681"/>
        <dbReference type="ChEBI" id="CHEBI:43474"/>
        <dbReference type="ChEBI" id="CHEBI:57705"/>
        <dbReference type="ChEBI" id="CHEBI:58702"/>
        <dbReference type="ChEBI" id="CHEBI:68483"/>
        <dbReference type="EC" id="2.5.1.7"/>
    </reaction>
</comment>
<dbReference type="InterPro" id="IPR013792">
    <property type="entry name" value="RNA3'P_cycl/enolpyr_Trfase_a/b"/>
</dbReference>
<comment type="subcellular location">
    <subcellularLocation>
        <location evidence="1">Cytoplasm</location>
    </subcellularLocation>
</comment>
<dbReference type="EC" id="2.5.1.7" evidence="11"/>
<evidence type="ECO:0000256" key="14">
    <source>
        <dbReference type="ARBA" id="ARBA00042842"/>
    </source>
</evidence>
<dbReference type="PANTHER" id="PTHR43783">
    <property type="entry name" value="UDP-N-ACETYLGLUCOSAMINE 1-CARBOXYVINYLTRANSFERASE"/>
    <property type="match status" value="1"/>
</dbReference>
<evidence type="ECO:0000256" key="12">
    <source>
        <dbReference type="ARBA" id="ARBA00039754"/>
    </source>
</evidence>
<dbReference type="Proteomes" id="UP000186156">
    <property type="component" value="Unassembled WGS sequence"/>
</dbReference>
<evidence type="ECO:0000256" key="15">
    <source>
        <dbReference type="ARBA" id="ARBA00047527"/>
    </source>
</evidence>
<dbReference type="GO" id="GO:0008760">
    <property type="term" value="F:UDP-N-acetylglucosamine 1-carboxyvinyltransferase activity"/>
    <property type="evidence" value="ECO:0007669"/>
    <property type="project" value="UniProtKB-EC"/>
</dbReference>
<dbReference type="RefSeq" id="WP_076348000.1">
    <property type="nucleotide sequence ID" value="NZ_FTOO01000009.1"/>
</dbReference>
<keyword evidence="4" id="KW-0132">Cell division</keyword>
<dbReference type="EMBL" id="FTOO01000009">
    <property type="protein sequence ID" value="SIT00244.1"/>
    <property type="molecule type" value="Genomic_DNA"/>
</dbReference>
<evidence type="ECO:0000256" key="3">
    <source>
        <dbReference type="ARBA" id="ARBA00022490"/>
    </source>
</evidence>
<evidence type="ECO:0000256" key="2">
    <source>
        <dbReference type="ARBA" id="ARBA00004752"/>
    </source>
</evidence>
<dbReference type="OrthoDB" id="2082536at2"/>
<dbReference type="InterPro" id="IPR050068">
    <property type="entry name" value="MurA_subfamily"/>
</dbReference>
<dbReference type="SUPFAM" id="SSF55205">
    <property type="entry name" value="EPT/RTPC-like"/>
    <property type="match status" value="1"/>
</dbReference>
<evidence type="ECO:0000256" key="8">
    <source>
        <dbReference type="ARBA" id="ARBA00023306"/>
    </source>
</evidence>
<dbReference type="AlphaFoldDB" id="A0A1N7NPI5"/>
<proteinExistence type="inferred from homology"/>
<keyword evidence="9" id="KW-0961">Cell wall biogenesis/degradation</keyword>
<evidence type="ECO:0000256" key="13">
    <source>
        <dbReference type="ARBA" id="ARBA00042443"/>
    </source>
</evidence>
<keyword evidence="8" id="KW-0131">Cell cycle</keyword>
<evidence type="ECO:0000256" key="10">
    <source>
        <dbReference type="ARBA" id="ARBA00038367"/>
    </source>
</evidence>
<evidence type="ECO:0000313" key="17">
    <source>
        <dbReference type="EMBL" id="SIT00244.1"/>
    </source>
</evidence>
<keyword evidence="6" id="KW-0133">Cell shape</keyword>
<dbReference type="STRING" id="252246.SAMN05421799_10979"/>
<dbReference type="GO" id="GO:0008360">
    <property type="term" value="P:regulation of cell shape"/>
    <property type="evidence" value="ECO:0007669"/>
    <property type="project" value="UniProtKB-KW"/>
</dbReference>
<evidence type="ECO:0000313" key="18">
    <source>
        <dbReference type="Proteomes" id="UP000186156"/>
    </source>
</evidence>
<gene>
    <name evidence="17" type="ORF">SAMN05421799_10979</name>
</gene>
<dbReference type="PANTHER" id="PTHR43783:SF1">
    <property type="entry name" value="UDP-N-ACETYLGLUCOSAMINE 1-CARBOXYVINYLTRANSFERASE"/>
    <property type="match status" value="1"/>
</dbReference>
<reference evidence="18" key="1">
    <citation type="submission" date="2017-01" db="EMBL/GenBank/DDBJ databases">
        <authorList>
            <person name="Varghese N."/>
            <person name="Submissions S."/>
        </authorList>
    </citation>
    <scope>NUCLEOTIDE SEQUENCE [LARGE SCALE GENOMIC DNA]</scope>
    <source>
        <strain evidence="18">DSM 16176</strain>
    </source>
</reference>
<accession>A0A1N7NPI5</accession>
<evidence type="ECO:0000256" key="5">
    <source>
        <dbReference type="ARBA" id="ARBA00022679"/>
    </source>
</evidence>
<dbReference type="GO" id="GO:0009252">
    <property type="term" value="P:peptidoglycan biosynthetic process"/>
    <property type="evidence" value="ECO:0007669"/>
    <property type="project" value="UniProtKB-KW"/>
</dbReference>
<sequence>MECLRIEGGVPLSGEVRIAGAKNAALPVLAATVMVAGRSVVNHVPDLEDVRVMLDILRSLGAKVSFAAGTVTVDASTLSSTQVPAHLMQKMRSPMCRNPLFSAA</sequence>
<evidence type="ECO:0000256" key="7">
    <source>
        <dbReference type="ARBA" id="ARBA00022984"/>
    </source>
</evidence>
<dbReference type="InterPro" id="IPR001986">
    <property type="entry name" value="Enolpyruvate_Tfrase_dom"/>
</dbReference>
<dbReference type="Gene3D" id="3.65.10.10">
    <property type="entry name" value="Enolpyruvate transferase domain"/>
    <property type="match status" value="2"/>
</dbReference>
<keyword evidence="5 17" id="KW-0808">Transferase</keyword>
<name>A0A1N7NPI5_9BACL</name>
<keyword evidence="3" id="KW-0963">Cytoplasm</keyword>
<dbReference type="GO" id="GO:0051301">
    <property type="term" value="P:cell division"/>
    <property type="evidence" value="ECO:0007669"/>
    <property type="project" value="UniProtKB-KW"/>
</dbReference>
<evidence type="ECO:0000256" key="4">
    <source>
        <dbReference type="ARBA" id="ARBA00022618"/>
    </source>
</evidence>
<dbReference type="Pfam" id="PF00275">
    <property type="entry name" value="EPSP_synthase"/>
    <property type="match status" value="1"/>
</dbReference>
<evidence type="ECO:0000259" key="16">
    <source>
        <dbReference type="Pfam" id="PF00275"/>
    </source>
</evidence>
<organism evidence="17 18">
    <name type="scientific">Alicyclobacillus vulcanalis</name>
    <dbReference type="NCBI Taxonomy" id="252246"/>
    <lineage>
        <taxon>Bacteria</taxon>
        <taxon>Bacillati</taxon>
        <taxon>Bacillota</taxon>
        <taxon>Bacilli</taxon>
        <taxon>Bacillales</taxon>
        <taxon>Alicyclobacillaceae</taxon>
        <taxon>Alicyclobacillus</taxon>
    </lineage>
</organism>
<comment type="pathway">
    <text evidence="2">Cell wall biogenesis; peptidoglycan biosynthesis.</text>
</comment>
<evidence type="ECO:0000256" key="6">
    <source>
        <dbReference type="ARBA" id="ARBA00022960"/>
    </source>
</evidence>
<evidence type="ECO:0000256" key="1">
    <source>
        <dbReference type="ARBA" id="ARBA00004496"/>
    </source>
</evidence>
<dbReference type="GO" id="GO:0071555">
    <property type="term" value="P:cell wall organization"/>
    <property type="evidence" value="ECO:0007669"/>
    <property type="project" value="UniProtKB-KW"/>
</dbReference>
<protein>
    <recommendedName>
        <fullName evidence="12">UDP-N-acetylglucosamine 1-carboxyvinyltransferase</fullName>
        <ecNumber evidence="11">2.5.1.7</ecNumber>
    </recommendedName>
    <alternativeName>
        <fullName evidence="13">Enoylpyruvate transferase</fullName>
    </alternativeName>
    <alternativeName>
        <fullName evidence="14">UDP-N-acetylglucosamine enolpyruvyl transferase</fullName>
    </alternativeName>
</protein>
<dbReference type="InterPro" id="IPR036968">
    <property type="entry name" value="Enolpyruvate_Tfrase_sf"/>
</dbReference>
<keyword evidence="7" id="KW-0573">Peptidoglycan synthesis</keyword>
<evidence type="ECO:0000256" key="11">
    <source>
        <dbReference type="ARBA" id="ARBA00039108"/>
    </source>
</evidence>
<evidence type="ECO:0000256" key="9">
    <source>
        <dbReference type="ARBA" id="ARBA00023316"/>
    </source>
</evidence>
<comment type="similarity">
    <text evidence="10">Belongs to the EPSP synthase family. MurA subfamily.</text>
</comment>
<feature type="domain" description="Enolpyruvate transferase" evidence="16">
    <location>
        <begin position="7"/>
        <end position="93"/>
    </location>
</feature>
<dbReference type="GO" id="GO:0005737">
    <property type="term" value="C:cytoplasm"/>
    <property type="evidence" value="ECO:0007669"/>
    <property type="project" value="UniProtKB-SubCell"/>
</dbReference>